<feature type="compositionally biased region" description="Acidic residues" evidence="1">
    <location>
        <begin position="231"/>
        <end position="243"/>
    </location>
</feature>
<feature type="compositionally biased region" description="Polar residues" evidence="1">
    <location>
        <begin position="506"/>
        <end position="515"/>
    </location>
</feature>
<dbReference type="AlphaFoldDB" id="A0A317SMA7"/>
<reference evidence="2 3" key="1">
    <citation type="submission" date="2018-03" db="EMBL/GenBank/DDBJ databases">
        <title>Genomes of Pezizomycetes fungi and the evolution of truffles.</title>
        <authorList>
            <person name="Murat C."/>
            <person name="Payen T."/>
            <person name="Noel B."/>
            <person name="Kuo A."/>
            <person name="Martin F.M."/>
        </authorList>
    </citation>
    <scope>NUCLEOTIDE SEQUENCE [LARGE SCALE GENOMIC DNA]</scope>
    <source>
        <strain evidence="2">091103-1</strain>
    </source>
</reference>
<evidence type="ECO:0000256" key="1">
    <source>
        <dbReference type="SAM" id="MobiDB-lite"/>
    </source>
</evidence>
<feature type="compositionally biased region" description="Polar residues" evidence="1">
    <location>
        <begin position="86"/>
        <end position="95"/>
    </location>
</feature>
<protein>
    <submittedName>
        <fullName evidence="2">Uncharacterized protein</fullName>
    </submittedName>
</protein>
<feature type="region of interest" description="Disordered" evidence="1">
    <location>
        <begin position="265"/>
        <end position="348"/>
    </location>
</feature>
<dbReference type="OrthoDB" id="10506851at2759"/>
<evidence type="ECO:0000313" key="3">
    <source>
        <dbReference type="Proteomes" id="UP000246991"/>
    </source>
</evidence>
<feature type="region of interest" description="Disordered" evidence="1">
    <location>
        <begin position="1"/>
        <end position="95"/>
    </location>
</feature>
<proteinExistence type="predicted"/>
<dbReference type="Proteomes" id="UP000246991">
    <property type="component" value="Unassembled WGS sequence"/>
</dbReference>
<feature type="compositionally biased region" description="Low complexity" evidence="1">
    <location>
        <begin position="19"/>
        <end position="28"/>
    </location>
</feature>
<comment type="caution">
    <text evidence="2">The sequence shown here is derived from an EMBL/GenBank/DDBJ whole genome shotgun (WGS) entry which is preliminary data.</text>
</comment>
<accession>A0A317SMA7</accession>
<feature type="compositionally biased region" description="Basic and acidic residues" evidence="1">
    <location>
        <begin position="286"/>
        <end position="297"/>
    </location>
</feature>
<evidence type="ECO:0000313" key="2">
    <source>
        <dbReference type="EMBL" id="PWW75418.1"/>
    </source>
</evidence>
<keyword evidence="3" id="KW-1185">Reference proteome</keyword>
<name>A0A317SMA7_9PEZI</name>
<feature type="region of interest" description="Disordered" evidence="1">
    <location>
        <begin position="176"/>
        <end position="247"/>
    </location>
</feature>
<feature type="region of interest" description="Disordered" evidence="1">
    <location>
        <begin position="473"/>
        <end position="515"/>
    </location>
</feature>
<sequence>MPLAALPSEFPSESSAQAPLTELDSLPSSPLPRSPASIANSTTSTLSQSPSNTSCPSAGAFNPSLRRTNHIMDPINVLSDPHESNPLATGTPTSSTADAAYKLQQLLKASTADGVPDQSPELLDDVGSVHSTGSSLKFAKGIVSGFFRGNKTMATVPDKASSPSGESYHSLHELGALEQQTEGTVSIPGPNRRRFSPRGLFQKPGMTPPKAKAQDPPPIERPTDTSITPDPDQEGLSSDDEQESFSVLSLVRRSREKKALVQALMNTSNPSSASVVTQIHTPLDGGEDRSPSSDNEHSTSPSVLTPAKPRPKNEVVSRDSVGPDEGQSENTPMDIEAAFSRKQGQTESIRSCRSTFSIPARGIIGQGSTSSVLDKTPLAKDTREFHSNRGRKSGVDALTSALTSPTYRRKITSLTPPDDYKLPNLPGYVSFPPYIPSSGLAMLFGNGEETWKSLKRFPSFRSKKGMNVVEEAVETNPGGTVEVESTTEVGGGKTKTIDNKEGSGAGSSRPNLLTL</sequence>
<feature type="compositionally biased region" description="Polar residues" evidence="1">
    <location>
        <begin position="38"/>
        <end position="56"/>
    </location>
</feature>
<feature type="compositionally biased region" description="Polar residues" evidence="1">
    <location>
        <begin position="265"/>
        <end position="280"/>
    </location>
</feature>
<organism evidence="2 3">
    <name type="scientific">Tuber magnatum</name>
    <name type="common">white Piedmont truffle</name>
    <dbReference type="NCBI Taxonomy" id="42249"/>
    <lineage>
        <taxon>Eukaryota</taxon>
        <taxon>Fungi</taxon>
        <taxon>Dikarya</taxon>
        <taxon>Ascomycota</taxon>
        <taxon>Pezizomycotina</taxon>
        <taxon>Pezizomycetes</taxon>
        <taxon>Pezizales</taxon>
        <taxon>Tuberaceae</taxon>
        <taxon>Tuber</taxon>
    </lineage>
</organism>
<dbReference type="EMBL" id="PYWC01000046">
    <property type="protein sequence ID" value="PWW75418.1"/>
    <property type="molecule type" value="Genomic_DNA"/>
</dbReference>
<gene>
    <name evidence="2" type="ORF">C7212DRAFT_364588</name>
</gene>